<evidence type="ECO:0000313" key="1">
    <source>
        <dbReference type="EMBL" id="ACV68766.1"/>
    </source>
</evidence>
<dbReference type="Proteomes" id="UP000001052">
    <property type="component" value="Chromosome"/>
</dbReference>
<evidence type="ECO:0000313" key="2">
    <source>
        <dbReference type="Proteomes" id="UP000001052"/>
    </source>
</evidence>
<dbReference type="EMBL" id="CP001734">
    <property type="protein sequence ID" value="ACV68766.1"/>
    <property type="molecule type" value="Genomic_DNA"/>
</dbReference>
<dbReference type="KEGG" id="drt:Dret_1479"/>
<gene>
    <name evidence="1" type="ordered locus">Dret_1479</name>
</gene>
<dbReference type="STRING" id="485915.Dret_1479"/>
<keyword evidence="2" id="KW-1185">Reference proteome</keyword>
<reference evidence="2" key="1">
    <citation type="submission" date="2009-09" db="EMBL/GenBank/DDBJ databases">
        <title>The complete chromosome of Desulfohalobium retbaense DSM 5692.</title>
        <authorList>
            <consortium name="US DOE Joint Genome Institute (JGI-PGF)"/>
            <person name="Lucas S."/>
            <person name="Copeland A."/>
            <person name="Lapidus A."/>
            <person name="Glavina del Rio T."/>
            <person name="Dalin E."/>
            <person name="Tice H."/>
            <person name="Bruce D."/>
            <person name="Goodwin L."/>
            <person name="Pitluck S."/>
            <person name="Kyrpides N."/>
            <person name="Mavromatis K."/>
            <person name="Ivanova N."/>
            <person name="Mikhailova N."/>
            <person name="Munk A.C."/>
            <person name="Brettin T."/>
            <person name="Detter J.C."/>
            <person name="Han C."/>
            <person name="Tapia R."/>
            <person name="Larimer F."/>
            <person name="Land M."/>
            <person name="Hauser L."/>
            <person name="Markowitz V."/>
            <person name="Cheng J.-F."/>
            <person name="Hugenholtz P."/>
            <person name="Woyke T."/>
            <person name="Wu D."/>
            <person name="Spring S."/>
            <person name="Klenk H.-P."/>
            <person name="Eisen J.A."/>
        </authorList>
    </citation>
    <scope>NUCLEOTIDE SEQUENCE [LARGE SCALE GENOMIC DNA]</scope>
    <source>
        <strain evidence="2">DSM 5692</strain>
    </source>
</reference>
<sequence length="208" mass="22593">MMDGTDAGLITTALDSGRKIQTCSRTHRCAHAKGAGAALCGCGTSDQRELMQDRRGVVEHAAGSRQKKCRALGERQREFFYVGCSGLASLFFRFFDGSCGFLEFAVSSVCPLSARYFLNPAKGGSLPPPDSQVEQNSRCRRWPLLHRNPPGSIPFAVRFPPFGGTKKMCGPFARSTQKRRQTFASEIPCPVTKSLFSPGQFEGGSLSS</sequence>
<accession>C8X2W9</accession>
<protein>
    <submittedName>
        <fullName evidence="1">Uncharacterized protein</fullName>
    </submittedName>
</protein>
<organism evidence="1 2">
    <name type="scientific">Desulfohalobium retbaense (strain ATCC 49708 / DSM 5692 / JCM 16813 / HR100)</name>
    <dbReference type="NCBI Taxonomy" id="485915"/>
    <lineage>
        <taxon>Bacteria</taxon>
        <taxon>Pseudomonadati</taxon>
        <taxon>Thermodesulfobacteriota</taxon>
        <taxon>Desulfovibrionia</taxon>
        <taxon>Desulfovibrionales</taxon>
        <taxon>Desulfohalobiaceae</taxon>
        <taxon>Desulfohalobium</taxon>
    </lineage>
</organism>
<proteinExistence type="predicted"/>
<reference evidence="1 2" key="2">
    <citation type="journal article" date="2010" name="Stand. Genomic Sci.">
        <title>Complete genome sequence of Desulfohalobium retbaense type strain (HR(100)).</title>
        <authorList>
            <person name="Spring S."/>
            <person name="Nolan M."/>
            <person name="Lapidus A."/>
            <person name="Glavina Del Rio T."/>
            <person name="Copeland A."/>
            <person name="Tice H."/>
            <person name="Cheng J.F."/>
            <person name="Lucas S."/>
            <person name="Land M."/>
            <person name="Chen F."/>
            <person name="Bruce D."/>
            <person name="Goodwin L."/>
            <person name="Pitluck S."/>
            <person name="Ivanova N."/>
            <person name="Mavromatis K."/>
            <person name="Mikhailova N."/>
            <person name="Pati A."/>
            <person name="Chen A."/>
            <person name="Palaniappan K."/>
            <person name="Hauser L."/>
            <person name="Chang Y.J."/>
            <person name="Jeffries C.D."/>
            <person name="Munk C."/>
            <person name="Kiss H."/>
            <person name="Chain P."/>
            <person name="Han C."/>
            <person name="Brettin T."/>
            <person name="Detter J.C."/>
            <person name="Schuler E."/>
            <person name="Goker M."/>
            <person name="Rohde M."/>
            <person name="Bristow J."/>
            <person name="Eisen J.A."/>
            <person name="Markowitz V."/>
            <person name="Hugenholtz P."/>
            <person name="Kyrpides N.C."/>
            <person name="Klenk H.P."/>
        </authorList>
    </citation>
    <scope>NUCLEOTIDE SEQUENCE [LARGE SCALE GENOMIC DNA]</scope>
    <source>
        <strain evidence="1 2">DSM 5692</strain>
    </source>
</reference>
<dbReference type="AlphaFoldDB" id="C8X2W9"/>
<name>C8X2W9_DESRD</name>
<dbReference type="HOGENOM" id="CLU_1319231_0_0_7"/>